<accession>A0A1W2AIZ7</accession>
<feature type="domain" description="HipA N-terminal subdomain 1" evidence="5">
    <location>
        <begin position="16"/>
        <end position="115"/>
    </location>
</feature>
<dbReference type="EMBL" id="FWXY01000005">
    <property type="protein sequence ID" value="SMC60699.1"/>
    <property type="molecule type" value="Genomic_DNA"/>
</dbReference>
<evidence type="ECO:0000256" key="1">
    <source>
        <dbReference type="ARBA" id="ARBA00010164"/>
    </source>
</evidence>
<dbReference type="InterPro" id="IPR012893">
    <property type="entry name" value="HipA-like_C"/>
</dbReference>
<dbReference type="InterPro" id="IPR052028">
    <property type="entry name" value="HipA_Ser/Thr_kinase"/>
</dbReference>
<dbReference type="InterPro" id="IPR017508">
    <property type="entry name" value="HipA_N1"/>
</dbReference>
<keyword evidence="7" id="KW-1185">Reference proteome</keyword>
<keyword evidence="2" id="KW-0808">Transferase</keyword>
<dbReference type="RefSeq" id="WP_084067664.1">
    <property type="nucleotide sequence ID" value="NZ_FWXY01000005.1"/>
</dbReference>
<evidence type="ECO:0000313" key="6">
    <source>
        <dbReference type="EMBL" id="SMC60699.1"/>
    </source>
</evidence>
<name>A0A1W2AIZ7_9BACT</name>
<dbReference type="OrthoDB" id="9805913at2"/>
<feature type="domain" description="HipA-like C-terminal" evidence="4">
    <location>
        <begin position="159"/>
        <end position="380"/>
    </location>
</feature>
<evidence type="ECO:0000256" key="3">
    <source>
        <dbReference type="ARBA" id="ARBA00022777"/>
    </source>
</evidence>
<evidence type="ECO:0000256" key="2">
    <source>
        <dbReference type="ARBA" id="ARBA00022679"/>
    </source>
</evidence>
<dbReference type="STRING" id="1121400.SAMN02746065_105134"/>
<dbReference type="PANTHER" id="PTHR37419:SF8">
    <property type="entry name" value="TOXIN YJJJ"/>
    <property type="match status" value="1"/>
</dbReference>
<sequence length="412" mass="46305">MKKVNVIYRRGKNDTFPVGQLAVSGHKVYFEYDSSFLADPLWLSPFKLPPKPGLFEHTDRNFGPLFGLFDDSLPDGWGLMLMDRFFTKQGIDAAGVSILHRLAFLGTATMGALTYEPALTHEKNSSSAFDLQLLAEQSRQILKGQSETVLPQLMRAGGSPGGARPKVLVGVGGEKIISGEEDLPVGYQHWIVKFNSGNDLPDAGAVEYAYSLMAKDAGIIMPETRLFRTKTGELFFGIKRFDRQVNRRYHVHTLGNMLHVNYRIPSMDYQAFFKVIKVLTKNHQDLLRGFRQMIFNVLSNNRDDHVKNFAFMINESREWTLTPAYDLTYSPGPGGEHSMTVAGEGQQPGSGDFIRLGKEFGLSTNEINHCLERVLLAVKKWRNHAQIAHVMETSKNKIEQIINRNIKGAKIN</sequence>
<dbReference type="Pfam" id="PF07804">
    <property type="entry name" value="HipA_C"/>
    <property type="match status" value="1"/>
</dbReference>
<dbReference type="GO" id="GO:0005829">
    <property type="term" value="C:cytosol"/>
    <property type="evidence" value="ECO:0007669"/>
    <property type="project" value="TreeGrafter"/>
</dbReference>
<evidence type="ECO:0000259" key="4">
    <source>
        <dbReference type="Pfam" id="PF07804"/>
    </source>
</evidence>
<evidence type="ECO:0000313" key="7">
    <source>
        <dbReference type="Proteomes" id="UP000192418"/>
    </source>
</evidence>
<dbReference type="GO" id="GO:0004674">
    <property type="term" value="F:protein serine/threonine kinase activity"/>
    <property type="evidence" value="ECO:0007669"/>
    <property type="project" value="TreeGrafter"/>
</dbReference>
<evidence type="ECO:0000259" key="5">
    <source>
        <dbReference type="Pfam" id="PF13657"/>
    </source>
</evidence>
<dbReference type="Gene3D" id="1.10.1070.20">
    <property type="match status" value="1"/>
</dbReference>
<protein>
    <submittedName>
        <fullName evidence="6">Serine/threonine-protein kinase HipA</fullName>
    </submittedName>
</protein>
<keyword evidence="3 6" id="KW-0418">Kinase</keyword>
<dbReference type="Proteomes" id="UP000192418">
    <property type="component" value="Unassembled WGS sequence"/>
</dbReference>
<dbReference type="AlphaFoldDB" id="A0A1W2AIZ7"/>
<proteinExistence type="inferred from homology"/>
<dbReference type="PANTHER" id="PTHR37419">
    <property type="entry name" value="SERINE/THREONINE-PROTEIN KINASE TOXIN HIPA"/>
    <property type="match status" value="1"/>
</dbReference>
<gene>
    <name evidence="6" type="ORF">SAMN02746065_105134</name>
</gene>
<dbReference type="Pfam" id="PF13657">
    <property type="entry name" value="Couple_hipA"/>
    <property type="match status" value="1"/>
</dbReference>
<reference evidence="6 7" key="1">
    <citation type="submission" date="2017-04" db="EMBL/GenBank/DDBJ databases">
        <authorList>
            <person name="Afonso C.L."/>
            <person name="Miller P.J."/>
            <person name="Scott M.A."/>
            <person name="Spackman E."/>
            <person name="Goraichik I."/>
            <person name="Dimitrov K.M."/>
            <person name="Suarez D.L."/>
            <person name="Swayne D.E."/>
        </authorList>
    </citation>
    <scope>NUCLEOTIDE SEQUENCE [LARGE SCALE GENOMIC DNA]</scope>
    <source>
        <strain evidence="6 7">DSM 3385</strain>
    </source>
</reference>
<organism evidence="6 7">
    <name type="scientific">Desulfocicer vacuolatum DSM 3385</name>
    <dbReference type="NCBI Taxonomy" id="1121400"/>
    <lineage>
        <taxon>Bacteria</taxon>
        <taxon>Pseudomonadati</taxon>
        <taxon>Thermodesulfobacteriota</taxon>
        <taxon>Desulfobacteria</taxon>
        <taxon>Desulfobacterales</taxon>
        <taxon>Desulfobacteraceae</taxon>
        <taxon>Desulfocicer</taxon>
    </lineage>
</organism>
<comment type="similarity">
    <text evidence="1">Belongs to the HipA Ser/Thr kinase family.</text>
</comment>